<evidence type="ECO:0000313" key="9">
    <source>
        <dbReference type="EMBL" id="GGG92257.1"/>
    </source>
</evidence>
<dbReference type="Gene3D" id="2.60.120.260">
    <property type="entry name" value="Galactose-binding domain-like"/>
    <property type="match status" value="2"/>
</dbReference>
<dbReference type="Pfam" id="PF17389">
    <property type="entry name" value="Bac_rhamnosid6H"/>
    <property type="match status" value="1"/>
</dbReference>
<comment type="catalytic activity">
    <reaction evidence="1">
        <text>Hydrolysis of terminal non-reducing alpha-L-rhamnose residues in alpha-L-rhamnosides.</text>
        <dbReference type="EC" id="3.2.1.40"/>
    </reaction>
</comment>
<dbReference type="Pfam" id="PF25788">
    <property type="entry name" value="Ig_Rha78A_N"/>
    <property type="match status" value="1"/>
</dbReference>
<dbReference type="InterPro" id="IPR008902">
    <property type="entry name" value="Rhamnosid_concanavalin"/>
</dbReference>
<dbReference type="Proteomes" id="UP000660862">
    <property type="component" value="Unassembled WGS sequence"/>
</dbReference>
<dbReference type="Gene3D" id="1.50.10.10">
    <property type="match status" value="1"/>
</dbReference>
<sequence length="949" mass="106995">MIRYLICSCLLHVSLFTLAVDITPVNLRAEYKNNPFLDEKSPRLSWELVSKKYNQYQSAYQVIVASSLEELNRDEGDIWDTGKVISSQTNQIAYVGKELKSRQQVWWKVRVWDADDKAGKWSEANFWEMGLLADTDWKATWIGYDLNDHAKLGKYHLPPSPYLRNEAEITKKVRTARLYISSLGLHEFYINGNKIGRDYFASGWTDYDKRVYYNAYDVTSYLQNGTNVFGAVLSDGWYSGYLGYALLVGTEKVRGYYGDIPLLKAQVELTFEDGSRQVISTGADWKASTGAITESDLLQGERHDATKERLGWNNVNFNDDGWLSVQVFGEKEGRKLQLYPSQPVRVVNELPIKTIKRLDNGKYIIDFGQNFAGIIRLKIKGKPNDSLVFRYGEMLHPNGTLVTENLRTARATDTYVLKGDPRGEEWSPSFTFHGFQFVEVSGLTEMPKADFLVGLAMSSDLETAGHLETDNSVLNQIYSNIVWTQRANYLDVPTDCPQRDERLGWTADAQVYIRSATYNNDIAAFHTKWIQDLNDSQWPNGAFPVYAPMPVDGNGKAAIRASDTYSPGWSEAGIICTYEIFRAYNDTRIVEKSLPYMVKFMDFLKSKADSDGVIREGSFEEISPKGGFGDWLSVGKKTSPDLLAAMYYFHCARLMEEMCAAIGEADFALTYSELSSSIKDAIMNHYMQDGAFKIDAASYGNGEGYVEGQNGFAGHTQTSYANAIYMHLLDEPDFRLAGRFLRELVEQHDDKLTTGFLGFKPLLPALSMTGSTDKAYKLLLSTEYPSLGYEVVNGATSIWERWDSYIKGEGFVHNASMNSFSHYAFGAVNEWMFENMVGIKPIESGFRTFFIRPEIPSPDIQLKKASGAYHSIAGMIKSAWDYSGARKTHSLGIPVNTTAYFYLESPSLDRVYLNGKVITESKLVKDIKHEGNGFKIALGSGTYEIVIHE</sequence>
<keyword evidence="4" id="KW-0732">Signal</keyword>
<dbReference type="RefSeq" id="WP_188506716.1">
    <property type="nucleotide sequence ID" value="NZ_BMER01000002.1"/>
</dbReference>
<dbReference type="Pfam" id="PF08531">
    <property type="entry name" value="Bac_rhamnosid_N"/>
    <property type="match status" value="1"/>
</dbReference>
<evidence type="ECO:0000256" key="4">
    <source>
        <dbReference type="SAM" id="SignalP"/>
    </source>
</evidence>
<evidence type="ECO:0000256" key="3">
    <source>
        <dbReference type="ARBA" id="ARBA00022801"/>
    </source>
</evidence>
<keyword evidence="3" id="KW-0378">Hydrolase</keyword>
<accession>A0A917MCC3</accession>
<dbReference type="SUPFAM" id="SSF48208">
    <property type="entry name" value="Six-hairpin glycosidases"/>
    <property type="match status" value="1"/>
</dbReference>
<name>A0A917MCC3_9SPHI</name>
<dbReference type="EC" id="3.2.1.40" evidence="2"/>
<feature type="domain" description="Alpha-L-rhamnosidase concanavalin-like" evidence="5">
    <location>
        <begin position="357"/>
        <end position="456"/>
    </location>
</feature>
<evidence type="ECO:0000256" key="1">
    <source>
        <dbReference type="ARBA" id="ARBA00001445"/>
    </source>
</evidence>
<dbReference type="EMBL" id="BMER01000002">
    <property type="protein sequence ID" value="GGG92257.1"/>
    <property type="molecule type" value="Genomic_DNA"/>
</dbReference>
<dbReference type="GO" id="GO:0030596">
    <property type="term" value="F:alpha-L-rhamnosidase activity"/>
    <property type="evidence" value="ECO:0007669"/>
    <property type="project" value="UniProtKB-EC"/>
</dbReference>
<evidence type="ECO:0000259" key="6">
    <source>
        <dbReference type="Pfam" id="PF08531"/>
    </source>
</evidence>
<dbReference type="GO" id="GO:0005975">
    <property type="term" value="P:carbohydrate metabolic process"/>
    <property type="evidence" value="ECO:0007669"/>
    <property type="project" value="InterPro"/>
</dbReference>
<dbReference type="InterPro" id="IPR008928">
    <property type="entry name" value="6-hairpin_glycosidase_sf"/>
</dbReference>
<dbReference type="Gene3D" id="2.60.420.10">
    <property type="entry name" value="Maltose phosphorylase, domain 3"/>
    <property type="match status" value="1"/>
</dbReference>
<feature type="signal peptide" evidence="4">
    <location>
        <begin position="1"/>
        <end position="19"/>
    </location>
</feature>
<dbReference type="PANTHER" id="PTHR33307">
    <property type="entry name" value="ALPHA-RHAMNOSIDASE (EUROFUNG)"/>
    <property type="match status" value="1"/>
</dbReference>
<dbReference type="InterPro" id="IPR013783">
    <property type="entry name" value="Ig-like_fold"/>
</dbReference>
<dbReference type="Gene3D" id="2.60.40.10">
    <property type="entry name" value="Immunoglobulins"/>
    <property type="match status" value="1"/>
</dbReference>
<evidence type="ECO:0000259" key="5">
    <source>
        <dbReference type="Pfam" id="PF05592"/>
    </source>
</evidence>
<comment type="caution">
    <text evidence="9">The sequence shown here is derived from an EMBL/GenBank/DDBJ whole genome shotgun (WGS) entry which is preliminary data.</text>
</comment>
<evidence type="ECO:0000313" key="10">
    <source>
        <dbReference type="Proteomes" id="UP000660862"/>
    </source>
</evidence>
<dbReference type="PANTHER" id="PTHR33307:SF6">
    <property type="entry name" value="ALPHA-RHAMNOSIDASE (EUROFUNG)-RELATED"/>
    <property type="match status" value="1"/>
</dbReference>
<dbReference type="InterPro" id="IPR013737">
    <property type="entry name" value="Bac_rhamnosid_N"/>
</dbReference>
<feature type="domain" description="Bacterial alpha-L-rhamnosidase N-terminal" evidence="6">
    <location>
        <begin position="171"/>
        <end position="347"/>
    </location>
</feature>
<dbReference type="InterPro" id="IPR035396">
    <property type="entry name" value="Bac_rhamnosid6H"/>
</dbReference>
<evidence type="ECO:0000259" key="8">
    <source>
        <dbReference type="Pfam" id="PF17390"/>
    </source>
</evidence>
<reference evidence="9" key="2">
    <citation type="submission" date="2020-09" db="EMBL/GenBank/DDBJ databases">
        <authorList>
            <person name="Sun Q."/>
            <person name="Zhou Y."/>
        </authorList>
    </citation>
    <scope>NUCLEOTIDE SEQUENCE</scope>
    <source>
        <strain evidence="9">CGMCC 1.12195</strain>
    </source>
</reference>
<dbReference type="InterPro" id="IPR012341">
    <property type="entry name" value="6hp_glycosidase-like_sf"/>
</dbReference>
<keyword evidence="10" id="KW-1185">Reference proteome</keyword>
<proteinExistence type="predicted"/>
<feature type="domain" description="Alpha-L-rhamnosidase six-hairpin glycosidase" evidence="7">
    <location>
        <begin position="463"/>
        <end position="836"/>
    </location>
</feature>
<protein>
    <recommendedName>
        <fullName evidence="2">alpha-L-rhamnosidase</fullName>
        <ecNumber evidence="2">3.2.1.40</ecNumber>
    </recommendedName>
</protein>
<dbReference type="AlphaFoldDB" id="A0A917MCC3"/>
<dbReference type="InterPro" id="IPR035398">
    <property type="entry name" value="Bac_rhamnosid_C"/>
</dbReference>
<gene>
    <name evidence="9" type="ORF">GCM10007415_28740</name>
</gene>
<feature type="domain" description="Alpha-L-rhamnosidase C-terminal" evidence="8">
    <location>
        <begin position="838"/>
        <end position="905"/>
    </location>
</feature>
<dbReference type="Pfam" id="PF05592">
    <property type="entry name" value="Bac_rhamnosid"/>
    <property type="match status" value="1"/>
</dbReference>
<evidence type="ECO:0000259" key="7">
    <source>
        <dbReference type="Pfam" id="PF17389"/>
    </source>
</evidence>
<evidence type="ECO:0000256" key="2">
    <source>
        <dbReference type="ARBA" id="ARBA00012652"/>
    </source>
</evidence>
<dbReference type="Pfam" id="PF17390">
    <property type="entry name" value="Bac_rhamnosid_C"/>
    <property type="match status" value="1"/>
</dbReference>
<organism evidence="9 10">
    <name type="scientific">Parapedobacter pyrenivorans</name>
    <dbReference type="NCBI Taxonomy" id="1305674"/>
    <lineage>
        <taxon>Bacteria</taxon>
        <taxon>Pseudomonadati</taxon>
        <taxon>Bacteroidota</taxon>
        <taxon>Sphingobacteriia</taxon>
        <taxon>Sphingobacteriales</taxon>
        <taxon>Sphingobacteriaceae</taxon>
        <taxon>Parapedobacter</taxon>
    </lineage>
</organism>
<dbReference type="InterPro" id="IPR016007">
    <property type="entry name" value="Alpha_rhamnosid"/>
</dbReference>
<dbReference type="PIRSF" id="PIRSF010631">
    <property type="entry name" value="A-rhamnsds"/>
    <property type="match status" value="1"/>
</dbReference>
<feature type="chain" id="PRO_5036758174" description="alpha-L-rhamnosidase" evidence="4">
    <location>
        <begin position="20"/>
        <end position="949"/>
    </location>
</feature>
<reference evidence="9" key="1">
    <citation type="journal article" date="2014" name="Int. J. Syst. Evol. Microbiol.">
        <title>Complete genome sequence of Corynebacterium casei LMG S-19264T (=DSM 44701T), isolated from a smear-ripened cheese.</title>
        <authorList>
            <consortium name="US DOE Joint Genome Institute (JGI-PGF)"/>
            <person name="Walter F."/>
            <person name="Albersmeier A."/>
            <person name="Kalinowski J."/>
            <person name="Ruckert C."/>
        </authorList>
    </citation>
    <scope>NUCLEOTIDE SEQUENCE</scope>
    <source>
        <strain evidence="9">CGMCC 1.12195</strain>
    </source>
</reference>